<keyword evidence="1" id="KW-0812">Transmembrane</keyword>
<accession>A0ABX5WW28</accession>
<keyword evidence="1" id="KW-1133">Transmembrane helix</keyword>
<dbReference type="InterPro" id="IPR012336">
    <property type="entry name" value="Thioredoxin-like_fold"/>
</dbReference>
<evidence type="ECO:0000256" key="1">
    <source>
        <dbReference type="SAM" id="Phobius"/>
    </source>
</evidence>
<dbReference type="InterPro" id="IPR013766">
    <property type="entry name" value="Thioredoxin_domain"/>
</dbReference>
<dbReference type="Gene3D" id="3.40.30.10">
    <property type="entry name" value="Glutaredoxin"/>
    <property type="match status" value="1"/>
</dbReference>
<gene>
    <name evidence="3" type="ORF">FM037_08785</name>
</gene>
<organism evidence="3 4">
    <name type="scientific">Shewanella psychropiezotolerans</name>
    <dbReference type="NCBI Taxonomy" id="2593655"/>
    <lineage>
        <taxon>Bacteria</taxon>
        <taxon>Pseudomonadati</taxon>
        <taxon>Pseudomonadota</taxon>
        <taxon>Gammaproteobacteria</taxon>
        <taxon>Alteromonadales</taxon>
        <taxon>Shewanellaceae</taxon>
        <taxon>Shewanella</taxon>
    </lineage>
</organism>
<dbReference type="Pfam" id="PF13905">
    <property type="entry name" value="Thioredoxin_8"/>
    <property type="match status" value="1"/>
</dbReference>
<evidence type="ECO:0000313" key="3">
    <source>
        <dbReference type="EMBL" id="QDO83305.1"/>
    </source>
</evidence>
<dbReference type="RefSeq" id="WP_144045684.1">
    <property type="nucleotide sequence ID" value="NZ_CP041614.1"/>
</dbReference>
<proteinExistence type="predicted"/>
<reference evidence="3 4" key="1">
    <citation type="submission" date="2019-07" db="EMBL/GenBank/DDBJ databases">
        <title>Shewanella sp. YLB-06 whole genomic sequence.</title>
        <authorList>
            <person name="Yu L."/>
        </authorList>
    </citation>
    <scope>NUCLEOTIDE SEQUENCE [LARGE SCALE GENOMIC DNA]</scope>
    <source>
        <strain evidence="3 4">YLB-06</strain>
    </source>
</reference>
<feature type="transmembrane region" description="Helical" evidence="1">
    <location>
        <begin position="6"/>
        <end position="25"/>
    </location>
</feature>
<dbReference type="Proteomes" id="UP000315947">
    <property type="component" value="Chromosome"/>
</dbReference>
<evidence type="ECO:0000259" key="2">
    <source>
        <dbReference type="PROSITE" id="PS51352"/>
    </source>
</evidence>
<name>A0ABX5WW28_9GAMM</name>
<keyword evidence="4" id="KW-1185">Reference proteome</keyword>
<dbReference type="EMBL" id="CP041614">
    <property type="protein sequence ID" value="QDO83305.1"/>
    <property type="molecule type" value="Genomic_DNA"/>
</dbReference>
<sequence length="203" mass="22155">MNLLIVSNAVLWIVIICIVFIIYALTRQIGVLYERVAPAGALAINQTIEVGQSSPNLALQSISSGLIEIGAGKNTGKSQLIFFISPDCPVCKTLMPAIKSSAQSESDWVELIFASDGQEQNHQGYIQQHSIESYPYIISEILGKSFGIAKLPYAVLINNEGTISAMGIINSREHIDSLFEAKDLKTASIQEYMANQTHLAKRV</sequence>
<protein>
    <submittedName>
        <fullName evidence="3">Redoxin domain-containing protein</fullName>
    </submittedName>
</protein>
<dbReference type="InterPro" id="IPR036249">
    <property type="entry name" value="Thioredoxin-like_sf"/>
</dbReference>
<feature type="domain" description="Thioredoxin" evidence="2">
    <location>
        <begin position="48"/>
        <end position="194"/>
    </location>
</feature>
<dbReference type="PROSITE" id="PS51352">
    <property type="entry name" value="THIOREDOXIN_2"/>
    <property type="match status" value="1"/>
</dbReference>
<evidence type="ECO:0000313" key="4">
    <source>
        <dbReference type="Proteomes" id="UP000315947"/>
    </source>
</evidence>
<keyword evidence="1" id="KW-0472">Membrane</keyword>
<dbReference type="SUPFAM" id="SSF52833">
    <property type="entry name" value="Thioredoxin-like"/>
    <property type="match status" value="1"/>
</dbReference>